<evidence type="ECO:0000313" key="6">
    <source>
        <dbReference type="WBParaSite" id="PSAMB.scaffold4682size13876.g24913.t1"/>
    </source>
</evidence>
<dbReference type="CDD" id="cd03193">
    <property type="entry name" value="GST_C_Metaxin"/>
    <property type="match status" value="1"/>
</dbReference>
<dbReference type="SFLD" id="SFLDG01180">
    <property type="entry name" value="SUF1"/>
    <property type="match status" value="1"/>
</dbReference>
<accession>A0A914WPK1</accession>
<dbReference type="SFLD" id="SFLDS00019">
    <property type="entry name" value="Glutathione_Transferase_(cytos"/>
    <property type="match status" value="1"/>
</dbReference>
<dbReference type="InterPro" id="IPR012336">
    <property type="entry name" value="Thioredoxin-like_fold"/>
</dbReference>
<comment type="similarity">
    <text evidence="1">Belongs to the FAX family.</text>
</comment>
<dbReference type="Pfam" id="PF17172">
    <property type="entry name" value="GST_N_4"/>
    <property type="match status" value="1"/>
</dbReference>
<proteinExistence type="inferred from homology"/>
<dbReference type="Proteomes" id="UP000887566">
    <property type="component" value="Unplaced"/>
</dbReference>
<dbReference type="InterPro" id="IPR040079">
    <property type="entry name" value="Glutathione_S-Trfase"/>
</dbReference>
<keyword evidence="5" id="KW-1185">Reference proteome</keyword>
<dbReference type="SFLD" id="SFLDG01200">
    <property type="entry name" value="SUF1.1"/>
    <property type="match status" value="1"/>
</dbReference>
<name>A0A914WPK1_9BILA</name>
<dbReference type="SUPFAM" id="SSF52833">
    <property type="entry name" value="Thioredoxin-like"/>
    <property type="match status" value="1"/>
</dbReference>
<sequence>MGRSRLMKPEFEKDMVYLVQIPRAGCIPSLSPFCLKLETWLRMAGIRYQNIDNKLTNNSSKGQIPFVELNGRELNDTNFIISELTQYFSRESMEMHLNTEQAANLHSYLRMAEESLRWVVVVERSKNGEIFITDQVGMGRQLSCPKKFFLRIIGIRFLKRGLKGSVQKQGYGRFSEEELNAVAKSDLKALDGFLGKKRFFFGDRPTRLDASVFGVVGELLYVPSSKDTIQKFIQLECPNLSGFMERVKVDFWPDWEEILKTGSMNTAYNDSLQQDRGYSNPALQDTTTKL</sequence>
<evidence type="ECO:0000313" key="5">
    <source>
        <dbReference type="Proteomes" id="UP000887566"/>
    </source>
</evidence>
<reference evidence="6" key="1">
    <citation type="submission" date="2022-11" db="UniProtKB">
        <authorList>
            <consortium name="WormBaseParasite"/>
        </authorList>
    </citation>
    <scope>IDENTIFICATION</scope>
</reference>
<dbReference type="InterPro" id="IPR033468">
    <property type="entry name" value="Metaxin_GST"/>
</dbReference>
<dbReference type="Pfam" id="PF17171">
    <property type="entry name" value="GST_C_6"/>
    <property type="match status" value="1"/>
</dbReference>
<dbReference type="CDD" id="cd03080">
    <property type="entry name" value="GST_N_Metaxin_like"/>
    <property type="match status" value="1"/>
</dbReference>
<dbReference type="InterPro" id="IPR026928">
    <property type="entry name" value="FAX/IsoI-like"/>
</dbReference>
<dbReference type="InterPro" id="IPR036249">
    <property type="entry name" value="Thioredoxin-like_sf"/>
</dbReference>
<dbReference type="PANTHER" id="PTHR12289">
    <property type="entry name" value="METAXIN RELATED"/>
    <property type="match status" value="1"/>
</dbReference>
<dbReference type="InterPro" id="IPR036282">
    <property type="entry name" value="Glutathione-S-Trfase_C_sf"/>
</dbReference>
<dbReference type="Gene3D" id="1.20.1050.10">
    <property type="match status" value="1"/>
</dbReference>
<feature type="domain" description="Metaxin glutathione S-transferase" evidence="3">
    <location>
        <begin position="183"/>
        <end position="247"/>
    </location>
</feature>
<dbReference type="InterPro" id="IPR050931">
    <property type="entry name" value="Mito_Protein_Transport_Metaxin"/>
</dbReference>
<evidence type="ECO:0000259" key="4">
    <source>
        <dbReference type="Pfam" id="PF17172"/>
    </source>
</evidence>
<dbReference type="PANTHER" id="PTHR12289:SF72">
    <property type="entry name" value="GST N-TERMINAL DOMAIN-CONTAINING PROTEIN"/>
    <property type="match status" value="1"/>
</dbReference>
<dbReference type="GO" id="GO:0005737">
    <property type="term" value="C:cytoplasm"/>
    <property type="evidence" value="ECO:0007669"/>
    <property type="project" value="TreeGrafter"/>
</dbReference>
<dbReference type="WBParaSite" id="PSAMB.scaffold4682size13876.g24913.t1">
    <property type="protein sequence ID" value="PSAMB.scaffold4682size13876.g24913.t1"/>
    <property type="gene ID" value="PSAMB.scaffold4682size13876.g24913"/>
</dbReference>
<dbReference type="SUPFAM" id="SSF47616">
    <property type="entry name" value="GST C-terminal domain-like"/>
    <property type="match status" value="1"/>
</dbReference>
<protein>
    <submittedName>
        <fullName evidence="6">Failed axon connections homolog</fullName>
    </submittedName>
</protein>
<evidence type="ECO:0000256" key="2">
    <source>
        <dbReference type="SAM" id="MobiDB-lite"/>
    </source>
</evidence>
<evidence type="ECO:0000259" key="3">
    <source>
        <dbReference type="Pfam" id="PF17171"/>
    </source>
</evidence>
<organism evidence="5 6">
    <name type="scientific">Plectus sambesii</name>
    <dbReference type="NCBI Taxonomy" id="2011161"/>
    <lineage>
        <taxon>Eukaryota</taxon>
        <taxon>Metazoa</taxon>
        <taxon>Ecdysozoa</taxon>
        <taxon>Nematoda</taxon>
        <taxon>Chromadorea</taxon>
        <taxon>Plectida</taxon>
        <taxon>Plectina</taxon>
        <taxon>Plectoidea</taxon>
        <taxon>Plectidae</taxon>
        <taxon>Plectus</taxon>
    </lineage>
</organism>
<feature type="domain" description="Thioredoxin-like fold" evidence="4">
    <location>
        <begin position="32"/>
        <end position="125"/>
    </location>
</feature>
<evidence type="ECO:0000256" key="1">
    <source>
        <dbReference type="ARBA" id="ARBA00006475"/>
    </source>
</evidence>
<feature type="region of interest" description="Disordered" evidence="2">
    <location>
        <begin position="270"/>
        <end position="290"/>
    </location>
</feature>
<dbReference type="AlphaFoldDB" id="A0A914WPK1"/>